<reference evidence="2" key="1">
    <citation type="journal article" date="2019" name="Int. J. Syst. Evol. Microbiol.">
        <title>The Global Catalogue of Microorganisms (GCM) 10K type strain sequencing project: providing services to taxonomists for standard genome sequencing and annotation.</title>
        <authorList>
            <consortium name="The Broad Institute Genomics Platform"/>
            <consortium name="The Broad Institute Genome Sequencing Center for Infectious Disease"/>
            <person name="Wu L."/>
            <person name="Ma J."/>
        </authorList>
    </citation>
    <scope>NUCLEOTIDE SEQUENCE [LARGE SCALE GENOMIC DNA]</scope>
    <source>
        <strain evidence="2">CCUG 63830</strain>
    </source>
</reference>
<dbReference type="RefSeq" id="WP_224610343.1">
    <property type="nucleotide sequence ID" value="NZ_JAIQXV010000014.1"/>
</dbReference>
<evidence type="ECO:0008006" key="3">
    <source>
        <dbReference type="Google" id="ProtNLM"/>
    </source>
</evidence>
<organism evidence="1 2">
    <name type="scientific">Deinococcus multiflagellatus</name>
    <dbReference type="NCBI Taxonomy" id="1656887"/>
    <lineage>
        <taxon>Bacteria</taxon>
        <taxon>Thermotogati</taxon>
        <taxon>Deinococcota</taxon>
        <taxon>Deinococci</taxon>
        <taxon>Deinococcales</taxon>
        <taxon>Deinococcaceae</taxon>
        <taxon>Deinococcus</taxon>
    </lineage>
</organism>
<sequence length="127" mass="13605">MRIWLTWAALGGALWLGAGAWAAPGWAAQGAALFAQPSTRAGALRVVGAGERLDLRRCSALWCFVRVGEQDGWVLRAAVNMAGGCEALVPVGLKDLRRHEAAYSAQRDPDGNGRACDQRDFLQITGR</sequence>
<accession>A0ABW1ZR92</accession>
<dbReference type="Proteomes" id="UP001596317">
    <property type="component" value="Unassembled WGS sequence"/>
</dbReference>
<keyword evidence="2" id="KW-1185">Reference proteome</keyword>
<evidence type="ECO:0000313" key="2">
    <source>
        <dbReference type="Proteomes" id="UP001596317"/>
    </source>
</evidence>
<protein>
    <recommendedName>
        <fullName evidence="3">SH3 domain-containing protein</fullName>
    </recommendedName>
</protein>
<comment type="caution">
    <text evidence="1">The sequence shown here is derived from an EMBL/GenBank/DDBJ whole genome shotgun (WGS) entry which is preliminary data.</text>
</comment>
<dbReference type="EMBL" id="JBHSWB010000001">
    <property type="protein sequence ID" value="MFC6662275.1"/>
    <property type="molecule type" value="Genomic_DNA"/>
</dbReference>
<gene>
    <name evidence="1" type="ORF">ACFP90_19570</name>
</gene>
<name>A0ABW1ZR92_9DEIO</name>
<evidence type="ECO:0000313" key="1">
    <source>
        <dbReference type="EMBL" id="MFC6662275.1"/>
    </source>
</evidence>
<proteinExistence type="predicted"/>